<evidence type="ECO:0000313" key="22">
    <source>
        <dbReference type="Proteomes" id="UP000277294"/>
    </source>
</evidence>
<keyword evidence="4 21" id="KW-0808">Transferase</keyword>
<dbReference type="FunFam" id="3.40.50.300:FF:000527">
    <property type="entry name" value="Tyrosine-protein kinase etk"/>
    <property type="match status" value="1"/>
</dbReference>
<evidence type="ECO:0000256" key="6">
    <source>
        <dbReference type="ARBA" id="ARBA00022741"/>
    </source>
</evidence>
<dbReference type="Proteomes" id="UP000277294">
    <property type="component" value="Unassembled WGS sequence"/>
</dbReference>
<protein>
    <recommendedName>
        <fullName evidence="15">Putative tyrosine-protein kinase EpsB</fullName>
    </recommendedName>
    <alternativeName>
        <fullName evidence="16">EPS I polysaccharide export protein EpsB</fullName>
    </alternativeName>
</protein>
<evidence type="ECO:0000256" key="18">
    <source>
        <dbReference type="SAM" id="Phobius"/>
    </source>
</evidence>
<dbReference type="PANTHER" id="PTHR32309">
    <property type="entry name" value="TYROSINE-PROTEIN KINASE"/>
    <property type="match status" value="1"/>
</dbReference>
<evidence type="ECO:0000259" key="19">
    <source>
        <dbReference type="Pfam" id="PF02706"/>
    </source>
</evidence>
<comment type="catalytic activity">
    <reaction evidence="13">
        <text>L-tyrosyl-[protein] + ATP = O-phospho-L-tyrosyl-[protein] + ADP + H(+)</text>
        <dbReference type="Rhea" id="RHEA:10596"/>
        <dbReference type="Rhea" id="RHEA-COMP:10136"/>
        <dbReference type="Rhea" id="RHEA-COMP:20101"/>
        <dbReference type="ChEBI" id="CHEBI:15378"/>
        <dbReference type="ChEBI" id="CHEBI:30616"/>
        <dbReference type="ChEBI" id="CHEBI:46858"/>
        <dbReference type="ChEBI" id="CHEBI:61978"/>
        <dbReference type="ChEBI" id="CHEBI:456216"/>
    </reaction>
</comment>
<dbReference type="InterPro" id="IPR003856">
    <property type="entry name" value="LPS_length_determ_N"/>
</dbReference>
<evidence type="ECO:0000256" key="3">
    <source>
        <dbReference type="ARBA" id="ARBA00022475"/>
    </source>
</evidence>
<feature type="transmembrane region" description="Helical" evidence="18">
    <location>
        <begin position="447"/>
        <end position="467"/>
    </location>
</feature>
<evidence type="ECO:0000256" key="13">
    <source>
        <dbReference type="ARBA" id="ARBA00053015"/>
    </source>
</evidence>
<evidence type="ECO:0000256" key="14">
    <source>
        <dbReference type="ARBA" id="ARBA00054296"/>
    </source>
</evidence>
<keyword evidence="11" id="KW-0829">Tyrosine-protein kinase</keyword>
<sequence length="744" mass="80270">MIAATPSSADRQDDGAEIRLSDLLDTLLQHAWLVCSFFFAALAIGVAYAIMATPIYYADALIQIEQKKAGMLGGVQDIADALGVSSSPVSGELEIITSREVILKAVQQLNADIRVQPKRFPLIGGWLARTYRGSEPARAWLGMGSYAWGGETLQVTEFSIPEQFYGVPYTLIATEAGYSLHGADGNVLGEGVPGAALNFSVNGHPARLSVAKLVARPGTEFAVTRDSPITAYRNILARLTVDEEGKKSSVIRVGFSHPNLAFAQSLVNAIAKAYLVQNVDRRSAEADQRLKFLEEQLPAIKRDVERAEDALNSFRTRTNTVSVEKSADVLLSQAVEMERNRLQLQLKRDELRQLYRAEHPELKVIETQIAALSEKERGINEQVNKLPQAQRDLLRLQRNAEVSNQLYIAVLNNVQQLKVAKAGTIGNVRIIDYALRDTAPVEPKKKAVVAAAILIGLALGAGAAFVARALRPTIRDVGEIERATGLVSYASVPESSVQPKLDSAKRGQGKIPSVVQGRNQLLAVLAPDDIAVESLRSLRTGLTFATLGATNKNIVITGATAGLGKSFVSANLSALLASGDKRILLVETDLRRPRLAAYFGEKSRGGLSDVLAGTVPLEQALVRDAGAVTGLDVLFAGQIPPNPGELLLSDSFGALLDQIQEEYDHILLDSAPVLPVGDTLAVGRRASTVFLVVRAEQSTKGEVKDAIRKLEASGISVKGLIFNGVKKRRVGYGSSYRYYYSYGK</sequence>
<evidence type="ECO:0000259" key="20">
    <source>
        <dbReference type="Pfam" id="PF13807"/>
    </source>
</evidence>
<comment type="similarity">
    <text evidence="2">Belongs to the etk/wzc family.</text>
</comment>
<dbReference type="NCBIfam" id="TIGR01007">
    <property type="entry name" value="eps_fam"/>
    <property type="match status" value="1"/>
</dbReference>
<keyword evidence="8" id="KW-0067">ATP-binding</keyword>
<comment type="subcellular location">
    <subcellularLocation>
        <location evidence="1">Cell inner membrane</location>
        <topology evidence="1">Multi-pass membrane protein</topology>
    </subcellularLocation>
</comment>
<dbReference type="RefSeq" id="WP_124079615.1">
    <property type="nucleotide sequence ID" value="NZ_UWPJ01000017.1"/>
</dbReference>
<evidence type="ECO:0000313" key="21">
    <source>
        <dbReference type="EMBL" id="VCU70104.1"/>
    </source>
</evidence>
<keyword evidence="22" id="KW-1185">Reference proteome</keyword>
<evidence type="ECO:0000256" key="5">
    <source>
        <dbReference type="ARBA" id="ARBA00022692"/>
    </source>
</evidence>
<evidence type="ECO:0000256" key="9">
    <source>
        <dbReference type="ARBA" id="ARBA00022989"/>
    </source>
</evidence>
<dbReference type="GO" id="GO:0000271">
    <property type="term" value="P:polysaccharide biosynthetic process"/>
    <property type="evidence" value="ECO:0007669"/>
    <property type="project" value="UniProtKB-KW"/>
</dbReference>
<accession>A0A3P4B1E5</accession>
<keyword evidence="9 18" id="KW-1133">Transmembrane helix</keyword>
<keyword evidence="3" id="KW-1003">Cell membrane</keyword>
<evidence type="ECO:0000256" key="11">
    <source>
        <dbReference type="ARBA" id="ARBA00023137"/>
    </source>
</evidence>
<keyword evidence="17" id="KW-0175">Coiled coil</keyword>
<keyword evidence="7 21" id="KW-0418">Kinase</keyword>
<dbReference type="PANTHER" id="PTHR32309:SF32">
    <property type="entry name" value="TYROSINE-PROTEIN KINASE ETK-RELATED"/>
    <property type="match status" value="1"/>
</dbReference>
<evidence type="ECO:0000256" key="4">
    <source>
        <dbReference type="ARBA" id="ARBA00022679"/>
    </source>
</evidence>
<gene>
    <name evidence="21" type="primary">wzc</name>
    <name evidence="21" type="ORF">PIGHUM_02171</name>
</gene>
<feature type="coiled-coil region" evidence="17">
    <location>
        <begin position="276"/>
        <end position="310"/>
    </location>
</feature>
<evidence type="ECO:0000256" key="12">
    <source>
        <dbReference type="ARBA" id="ARBA00023169"/>
    </source>
</evidence>
<dbReference type="EMBL" id="UWPJ01000017">
    <property type="protein sequence ID" value="VCU70104.1"/>
    <property type="molecule type" value="Genomic_DNA"/>
</dbReference>
<keyword evidence="10 18" id="KW-0472">Membrane</keyword>
<name>A0A3P4B1E5_9BURK</name>
<evidence type="ECO:0000256" key="2">
    <source>
        <dbReference type="ARBA" id="ARBA00008883"/>
    </source>
</evidence>
<dbReference type="GO" id="GO:0004713">
    <property type="term" value="F:protein tyrosine kinase activity"/>
    <property type="evidence" value="ECO:0007669"/>
    <property type="project" value="UniProtKB-KW"/>
</dbReference>
<dbReference type="OrthoDB" id="9808257at2"/>
<dbReference type="Pfam" id="PF23607">
    <property type="entry name" value="WZC_N"/>
    <property type="match status" value="1"/>
</dbReference>
<organism evidence="21 22">
    <name type="scientific">Pigmentiphaga humi</name>
    <dbReference type="NCBI Taxonomy" id="2478468"/>
    <lineage>
        <taxon>Bacteria</taxon>
        <taxon>Pseudomonadati</taxon>
        <taxon>Pseudomonadota</taxon>
        <taxon>Betaproteobacteria</taxon>
        <taxon>Burkholderiales</taxon>
        <taxon>Alcaligenaceae</taxon>
        <taxon>Pigmentiphaga</taxon>
    </lineage>
</organism>
<evidence type="ECO:0000256" key="10">
    <source>
        <dbReference type="ARBA" id="ARBA00023136"/>
    </source>
</evidence>
<dbReference type="GO" id="GO:0005524">
    <property type="term" value="F:ATP binding"/>
    <property type="evidence" value="ECO:0007669"/>
    <property type="project" value="UniProtKB-KW"/>
</dbReference>
<dbReference type="Gene3D" id="3.40.50.300">
    <property type="entry name" value="P-loop containing nucleotide triphosphate hydrolases"/>
    <property type="match status" value="1"/>
</dbReference>
<evidence type="ECO:0000256" key="16">
    <source>
        <dbReference type="ARBA" id="ARBA00081049"/>
    </source>
</evidence>
<feature type="domain" description="Polysaccharide chain length determinant N-terminal" evidence="19">
    <location>
        <begin position="17"/>
        <end position="109"/>
    </location>
</feature>
<evidence type="ECO:0000256" key="15">
    <source>
        <dbReference type="ARBA" id="ARBA00067833"/>
    </source>
</evidence>
<evidence type="ECO:0000256" key="17">
    <source>
        <dbReference type="SAM" id="Coils"/>
    </source>
</evidence>
<dbReference type="GO" id="GO:0005886">
    <property type="term" value="C:plasma membrane"/>
    <property type="evidence" value="ECO:0007669"/>
    <property type="project" value="UniProtKB-SubCell"/>
</dbReference>
<dbReference type="InterPro" id="IPR005702">
    <property type="entry name" value="Wzc-like_C"/>
</dbReference>
<comment type="function">
    <text evidence="14">Probably involved in polymerization and/or export of exopolysaccharide EPS I which functions as a virulence factor. May be involved in an ATP-dependent process in the pathway for EPS I production, possibly export of the trimeric repeat units across the inner membrane or their polymerization.</text>
</comment>
<dbReference type="CDD" id="cd05387">
    <property type="entry name" value="BY-kinase"/>
    <property type="match status" value="1"/>
</dbReference>
<dbReference type="InterPro" id="IPR050445">
    <property type="entry name" value="Bact_polysacc_biosynth/exp"/>
</dbReference>
<dbReference type="GO" id="GO:0042802">
    <property type="term" value="F:identical protein binding"/>
    <property type="evidence" value="ECO:0007669"/>
    <property type="project" value="UniProtKB-ARBA"/>
</dbReference>
<evidence type="ECO:0000256" key="7">
    <source>
        <dbReference type="ARBA" id="ARBA00022777"/>
    </source>
</evidence>
<keyword evidence="5 18" id="KW-0812">Transmembrane</keyword>
<feature type="transmembrane region" description="Helical" evidence="18">
    <location>
        <begin position="31"/>
        <end position="58"/>
    </location>
</feature>
<dbReference type="InterPro" id="IPR027417">
    <property type="entry name" value="P-loop_NTPase"/>
</dbReference>
<dbReference type="SUPFAM" id="SSF52540">
    <property type="entry name" value="P-loop containing nucleoside triphosphate hydrolases"/>
    <property type="match status" value="1"/>
</dbReference>
<dbReference type="InterPro" id="IPR032807">
    <property type="entry name" value="GNVR"/>
</dbReference>
<keyword evidence="6" id="KW-0547">Nucleotide-binding</keyword>
<dbReference type="Pfam" id="PF02706">
    <property type="entry name" value="Wzz"/>
    <property type="match status" value="1"/>
</dbReference>
<proteinExistence type="inferred from homology"/>
<evidence type="ECO:0000256" key="8">
    <source>
        <dbReference type="ARBA" id="ARBA00022840"/>
    </source>
</evidence>
<dbReference type="AlphaFoldDB" id="A0A3P4B1E5"/>
<dbReference type="Pfam" id="PF13807">
    <property type="entry name" value="GNVR"/>
    <property type="match status" value="1"/>
</dbReference>
<keyword evidence="12" id="KW-0270">Exopolysaccharide synthesis</keyword>
<feature type="domain" description="Tyrosine-protein kinase G-rich" evidence="20">
    <location>
        <begin position="389"/>
        <end position="468"/>
    </location>
</feature>
<evidence type="ECO:0000256" key="1">
    <source>
        <dbReference type="ARBA" id="ARBA00004429"/>
    </source>
</evidence>
<reference evidence="21 22" key="1">
    <citation type="submission" date="2018-10" db="EMBL/GenBank/DDBJ databases">
        <authorList>
            <person name="Criscuolo A."/>
        </authorList>
    </citation>
    <scope>NUCLEOTIDE SEQUENCE [LARGE SCALE GENOMIC DNA]</scope>
    <source>
        <strain evidence="21">DnA1</strain>
    </source>
</reference>